<sequence length="35" mass="3840">MFRTGFTADRASKDARLTVMDPTLLLQTDVEVAAV</sequence>
<gene>
    <name evidence="1" type="ORF">HaLaN_17566</name>
</gene>
<feature type="non-terminal residue" evidence="1">
    <location>
        <position position="35"/>
    </location>
</feature>
<dbReference type="Proteomes" id="UP000485058">
    <property type="component" value="Unassembled WGS sequence"/>
</dbReference>
<keyword evidence="2" id="KW-1185">Reference proteome</keyword>
<dbReference type="AlphaFoldDB" id="A0A699ZWX9"/>
<proteinExistence type="predicted"/>
<organism evidence="1 2">
    <name type="scientific">Haematococcus lacustris</name>
    <name type="common">Green alga</name>
    <name type="synonym">Haematococcus pluvialis</name>
    <dbReference type="NCBI Taxonomy" id="44745"/>
    <lineage>
        <taxon>Eukaryota</taxon>
        <taxon>Viridiplantae</taxon>
        <taxon>Chlorophyta</taxon>
        <taxon>core chlorophytes</taxon>
        <taxon>Chlorophyceae</taxon>
        <taxon>CS clade</taxon>
        <taxon>Chlamydomonadales</taxon>
        <taxon>Haematococcaceae</taxon>
        <taxon>Haematococcus</taxon>
    </lineage>
</organism>
<protein>
    <submittedName>
        <fullName evidence="1">Uncharacterized protein</fullName>
    </submittedName>
</protein>
<dbReference type="EMBL" id="BLLF01001635">
    <property type="protein sequence ID" value="GFH20442.1"/>
    <property type="molecule type" value="Genomic_DNA"/>
</dbReference>
<evidence type="ECO:0000313" key="1">
    <source>
        <dbReference type="EMBL" id="GFH20442.1"/>
    </source>
</evidence>
<reference evidence="1 2" key="1">
    <citation type="submission" date="2020-02" db="EMBL/GenBank/DDBJ databases">
        <title>Draft genome sequence of Haematococcus lacustris strain NIES-144.</title>
        <authorList>
            <person name="Morimoto D."/>
            <person name="Nakagawa S."/>
            <person name="Yoshida T."/>
            <person name="Sawayama S."/>
        </authorList>
    </citation>
    <scope>NUCLEOTIDE SEQUENCE [LARGE SCALE GENOMIC DNA]</scope>
    <source>
        <strain evidence="1 2">NIES-144</strain>
    </source>
</reference>
<accession>A0A699ZWX9</accession>
<name>A0A699ZWX9_HAELA</name>
<comment type="caution">
    <text evidence="1">The sequence shown here is derived from an EMBL/GenBank/DDBJ whole genome shotgun (WGS) entry which is preliminary data.</text>
</comment>
<evidence type="ECO:0000313" key="2">
    <source>
        <dbReference type="Proteomes" id="UP000485058"/>
    </source>
</evidence>